<feature type="coiled-coil region" evidence="13">
    <location>
        <begin position="1655"/>
        <end position="1682"/>
    </location>
</feature>
<feature type="region of interest" description="Disordered" evidence="14">
    <location>
        <begin position="518"/>
        <end position="537"/>
    </location>
</feature>
<feature type="compositionally biased region" description="Basic residues" evidence="14">
    <location>
        <begin position="1559"/>
        <end position="1568"/>
    </location>
</feature>
<dbReference type="GeneTree" id="ENSGT00950000183034"/>
<dbReference type="OrthoDB" id="8691423at2759"/>
<feature type="domain" description="C2H2-type" evidence="15">
    <location>
        <begin position="1387"/>
        <end position="1417"/>
    </location>
</feature>
<dbReference type="Pfam" id="PF00096">
    <property type="entry name" value="zf-C2H2"/>
    <property type="match status" value="1"/>
</dbReference>
<keyword evidence="4" id="KW-0479">Metal-binding</keyword>
<feature type="domain" description="C2H2-type" evidence="15">
    <location>
        <begin position="765"/>
        <end position="789"/>
    </location>
</feature>
<feature type="region of interest" description="Disordered" evidence="14">
    <location>
        <begin position="1089"/>
        <end position="1114"/>
    </location>
</feature>
<feature type="domain" description="C2H2-type" evidence="15">
    <location>
        <begin position="577"/>
        <end position="604"/>
    </location>
</feature>
<evidence type="ECO:0000256" key="2">
    <source>
        <dbReference type="ARBA" id="ARBA00006991"/>
    </source>
</evidence>
<dbReference type="STRING" id="1676925.ENSPKIP00000013092"/>
<feature type="region of interest" description="Disordered" evidence="14">
    <location>
        <begin position="1545"/>
        <end position="1571"/>
    </location>
</feature>
<keyword evidence="17" id="KW-1185">Reference proteome</keyword>
<dbReference type="GO" id="GO:0000981">
    <property type="term" value="F:DNA-binding transcription factor activity, RNA polymerase II-specific"/>
    <property type="evidence" value="ECO:0007669"/>
    <property type="project" value="TreeGrafter"/>
</dbReference>
<feature type="region of interest" description="Disordered" evidence="14">
    <location>
        <begin position="961"/>
        <end position="980"/>
    </location>
</feature>
<protein>
    <submittedName>
        <fullName evidence="16">RLF zinc finger</fullName>
    </submittedName>
</protein>
<organism evidence="16 17">
    <name type="scientific">Paramormyrops kingsleyae</name>
    <dbReference type="NCBI Taxonomy" id="1676925"/>
    <lineage>
        <taxon>Eukaryota</taxon>
        <taxon>Metazoa</taxon>
        <taxon>Chordata</taxon>
        <taxon>Craniata</taxon>
        <taxon>Vertebrata</taxon>
        <taxon>Euteleostomi</taxon>
        <taxon>Actinopterygii</taxon>
        <taxon>Neopterygii</taxon>
        <taxon>Teleostei</taxon>
        <taxon>Osteoglossocephala</taxon>
        <taxon>Osteoglossomorpha</taxon>
        <taxon>Osteoglossiformes</taxon>
        <taxon>Mormyridae</taxon>
        <taxon>Paramormyrops</taxon>
    </lineage>
</organism>
<feature type="domain" description="C2H2-type" evidence="15">
    <location>
        <begin position="694"/>
        <end position="724"/>
    </location>
</feature>
<dbReference type="InterPro" id="IPR052251">
    <property type="entry name" value="GH-ZnFinger_Regulators"/>
</dbReference>
<feature type="compositionally biased region" description="Basic and acidic residues" evidence="14">
    <location>
        <begin position="1759"/>
        <end position="1774"/>
    </location>
</feature>
<evidence type="ECO:0000256" key="8">
    <source>
        <dbReference type="ARBA" id="ARBA00023015"/>
    </source>
</evidence>
<feature type="compositionally biased region" description="Pro residues" evidence="14">
    <location>
        <begin position="1775"/>
        <end position="1790"/>
    </location>
</feature>
<dbReference type="GO" id="GO:0008270">
    <property type="term" value="F:zinc ion binding"/>
    <property type="evidence" value="ECO:0007669"/>
    <property type="project" value="UniProtKB-KW"/>
</dbReference>
<dbReference type="Proteomes" id="UP000261540">
    <property type="component" value="Unplaced"/>
</dbReference>
<evidence type="ECO:0000256" key="14">
    <source>
        <dbReference type="SAM" id="MobiDB-lite"/>
    </source>
</evidence>
<feature type="region of interest" description="Disordered" evidence="14">
    <location>
        <begin position="1221"/>
        <end position="1240"/>
    </location>
</feature>
<feature type="compositionally biased region" description="Polar residues" evidence="14">
    <location>
        <begin position="1228"/>
        <end position="1240"/>
    </location>
</feature>
<feature type="region of interest" description="Disordered" evidence="14">
    <location>
        <begin position="1277"/>
        <end position="1308"/>
    </location>
</feature>
<feature type="region of interest" description="Disordered" evidence="14">
    <location>
        <begin position="1759"/>
        <end position="1867"/>
    </location>
</feature>
<evidence type="ECO:0000256" key="1">
    <source>
        <dbReference type="ARBA" id="ARBA00004123"/>
    </source>
</evidence>
<evidence type="ECO:0000256" key="11">
    <source>
        <dbReference type="ARBA" id="ARBA00023242"/>
    </source>
</evidence>
<evidence type="ECO:0000256" key="10">
    <source>
        <dbReference type="ARBA" id="ARBA00023163"/>
    </source>
</evidence>
<evidence type="ECO:0000313" key="16">
    <source>
        <dbReference type="Ensembl" id="ENSPKIP00000013092.1"/>
    </source>
</evidence>
<keyword evidence="9" id="KW-0238">DNA-binding</keyword>
<evidence type="ECO:0000256" key="12">
    <source>
        <dbReference type="PROSITE-ProRule" id="PRU00042"/>
    </source>
</evidence>
<dbReference type="PROSITE" id="PS00028">
    <property type="entry name" value="ZINC_FINGER_C2H2_1"/>
    <property type="match status" value="13"/>
</dbReference>
<evidence type="ECO:0000256" key="6">
    <source>
        <dbReference type="ARBA" id="ARBA00022771"/>
    </source>
</evidence>
<dbReference type="GO" id="GO:0005634">
    <property type="term" value="C:nucleus"/>
    <property type="evidence" value="ECO:0007669"/>
    <property type="project" value="UniProtKB-SubCell"/>
</dbReference>
<evidence type="ECO:0000256" key="4">
    <source>
        <dbReference type="ARBA" id="ARBA00022723"/>
    </source>
</evidence>
<dbReference type="SMART" id="SM00355">
    <property type="entry name" value="ZnF_C2H2"/>
    <property type="match status" value="15"/>
</dbReference>
<evidence type="ECO:0000256" key="9">
    <source>
        <dbReference type="ARBA" id="ARBA00023125"/>
    </source>
</evidence>
<feature type="domain" description="C2H2-type" evidence="15">
    <location>
        <begin position="1448"/>
        <end position="1478"/>
    </location>
</feature>
<dbReference type="PROSITE" id="PS50157">
    <property type="entry name" value="ZINC_FINGER_C2H2_2"/>
    <property type="match status" value="9"/>
</dbReference>
<evidence type="ECO:0000256" key="13">
    <source>
        <dbReference type="SAM" id="Coils"/>
    </source>
</evidence>
<feature type="domain" description="C2H2-type" evidence="15">
    <location>
        <begin position="1332"/>
        <end position="1362"/>
    </location>
</feature>
<dbReference type="InterPro" id="IPR058902">
    <property type="entry name" value="zf_C2H2_ZNF292/Rlf"/>
</dbReference>
<feature type="compositionally biased region" description="Acidic residues" evidence="14">
    <location>
        <begin position="468"/>
        <end position="484"/>
    </location>
</feature>
<evidence type="ECO:0000313" key="17">
    <source>
        <dbReference type="Proteomes" id="UP000261540"/>
    </source>
</evidence>
<dbReference type="Pfam" id="PF25580">
    <property type="entry name" value="TPR_Rlf"/>
    <property type="match status" value="1"/>
</dbReference>
<dbReference type="Pfam" id="PF26218">
    <property type="entry name" value="zf_C2H2_ZNF292"/>
    <property type="match status" value="1"/>
</dbReference>
<evidence type="ECO:0000256" key="5">
    <source>
        <dbReference type="ARBA" id="ARBA00022737"/>
    </source>
</evidence>
<dbReference type="PANTHER" id="PTHR15507:SF18">
    <property type="entry name" value="ZINC FINGER PROTEIN RLF"/>
    <property type="match status" value="1"/>
</dbReference>
<dbReference type="Gene3D" id="3.30.160.60">
    <property type="entry name" value="Classic Zinc Finger"/>
    <property type="match status" value="4"/>
</dbReference>
<feature type="region of interest" description="Disordered" evidence="14">
    <location>
        <begin position="468"/>
        <end position="513"/>
    </location>
</feature>
<feature type="domain" description="C2H2-type" evidence="15">
    <location>
        <begin position="737"/>
        <end position="764"/>
    </location>
</feature>
<name>A0A3B3R2V7_9TELE</name>
<keyword evidence="5" id="KW-0677">Repeat</keyword>
<evidence type="ECO:0000256" key="3">
    <source>
        <dbReference type="ARBA" id="ARBA00022553"/>
    </source>
</evidence>
<dbReference type="InterPro" id="IPR013087">
    <property type="entry name" value="Znf_C2H2_type"/>
</dbReference>
<proteinExistence type="inferred from homology"/>
<evidence type="ECO:0000256" key="7">
    <source>
        <dbReference type="ARBA" id="ARBA00022833"/>
    </source>
</evidence>
<dbReference type="GO" id="GO:0003677">
    <property type="term" value="F:DNA binding"/>
    <property type="evidence" value="ECO:0007669"/>
    <property type="project" value="UniProtKB-KW"/>
</dbReference>
<dbReference type="Ensembl" id="ENSPKIT00000037507.1">
    <property type="protein sequence ID" value="ENSPKIP00000013092.1"/>
    <property type="gene ID" value="ENSPKIG00000000654.1"/>
</dbReference>
<keyword evidence="13" id="KW-0175">Coiled coil</keyword>
<dbReference type="InterPro" id="IPR057986">
    <property type="entry name" value="TPR_Rlf/292/654"/>
</dbReference>
<dbReference type="SUPFAM" id="SSF57667">
    <property type="entry name" value="beta-beta-alpha zinc fingers"/>
    <property type="match status" value="2"/>
</dbReference>
<keyword evidence="7" id="KW-0862">Zinc</keyword>
<keyword evidence="6 12" id="KW-0863">Zinc-finger</keyword>
<evidence type="ECO:0000259" key="15">
    <source>
        <dbReference type="PROSITE" id="PS50157"/>
    </source>
</evidence>
<comment type="subcellular location">
    <subcellularLocation>
        <location evidence="1">Nucleus</location>
    </subcellularLocation>
</comment>
<reference evidence="16" key="2">
    <citation type="submission" date="2025-09" db="UniProtKB">
        <authorList>
            <consortium name="Ensembl"/>
        </authorList>
    </citation>
    <scope>IDENTIFICATION</scope>
</reference>
<keyword evidence="8" id="KW-0805">Transcription regulation</keyword>
<sequence>MADGEGEVSPGCREQPLGVTADGLATMDGLLATLQGLEAKLRQGEISDDSSGQYCSSFCQALMHYAGSRNSVEHGLPLLEVYCLSITCFAAARPHLTGDSDRVALVLKRLALSCFELLLNVPESNISYDTWVQFHRSVQAAHNALLEYGSSDLQALLQITGEGGAWSNPVLVALLTGQQTNQDELDRYIALEGEGFMEMRVKHLVKVGELDKATVLAKVCADCCHVSNRTTFRQIYVAHLCGMLPSEEAIMEIAKVDGKEVLDIICNLETEGQENLAFILCTTYLTQHLQQESLYCSWELTLLWSKLQRRVDPAVESFLERCLQLGAIARTVCHLLLLVRVIQAEADELGLVASVELCVRALQLPSQEDAETKTSVCKTVACLLPDDLEVRRACQLTEFLLSLLQAAYHSLEELYLRPDQKYDEENGIIPNSLRCELLLALKAHWPFDPEFWDWKTLKRHCIKLLGLEPEEEEEEEEEGEEEKEEERHEQEGKPADLVENEQPSGSRVGVDEQNLDGVENSESTSAQKAVSKKKVGGPSDRYLRWQKYKFFCQLCQKEVIEARILHHSKKHVKDGVYTCPVCLQTFHSRQEFVPHTSQHTQMPARRSLPQKKKKVKKKVDLQKEMDDDDLEDLEPGEITLDPSLLMYYQTSQDPDVLEHLMEQATATPRKPADDDYITFDYINTYFQLQDREVYPCPATNCNKNFKQFKYLSVHLKAEHSSGDTNVKHYLEMKDRREKCTFCRRHFMTAYHHRKHRRVHYGEHPYMCVVSGCGARFDTTNELIAHKQGHGFRLNYCCELKGCSLSFCDLGQLYHHEAQHFRDAAYSCTSLGCKQFYYSKKEFMKHLASHGLTFTEEDFVAQRNEKRKPVDPFSEETVGSRKLGAPKSTVELINGVRKATAEDSTAGISSSDEHSRSREPKTSLACVAVCFDGKKFTCGFEGCGRTFPQARDIQKHLKSVHPAQLKAEKKGHKKANREKTAKSKCLKVEATSIETSTDRQSSCAPVPVLNPKSSLPPVEVSAYPVAVPDSSLIIDDPIKDILLGFSQLSLQPSDARISLTDSCHPISGSSISQVSFPSASVSFPAKVVRKKTKSQPSTAGSNPESSSTPLPLELPPEEDHQINHFLVQPSTKPYACEVKGCTYRSVTSHALMCHYLRKHSFSKERVKGMEPFRTSKFKPFKCHVCPKKYRQKSELRTHLIQMHNISEAVVDQMSCSLKRREEGKATELPQPNTGLNPNTQMQNKPLLNAWLKEAPTWKYQKRKGREWTLKSECENGVVKSEDKSKKVDSKAEPSPALQEADEEERVLREGRGSRRLVAKGNLCYILTNYHKPFHCVHKDCNSAFTNQSGLVRHLQSVHHYNRSQLCLEEDMDFTHGTRVKDGTKPPQLACKEKGCIRTFHSSSALLRHHRRQHATDRRILAAAGVSKAARSPTIQETPNPLSEEPIPQFRCSYAGCSATYHLYSSLLRHMNHVHPDQAPQKLPPQQVRCKFDGCTRVFSQNSSYKKHVFYRHCDYYDTLVLHLQNTHKKDKSDSGCQKKLIVPATSQPLQSSQKDAPKLPLRHSLRHGPKSQDGMKIECVEEHIEKNIAVSKRIKRKSSKKKHPELVFRTHEEALQMCQDRCYPLAYPCMVQDCDSVLTVESSMRRHYLNCHKMKVSRFTANVEKLVNNAEQLEELIQKKSAIAGRPDVDRAPNGVLKMEYQAEPEKPGCPSLPMSLHSIKTDALDSQDPLGFTEDVPPESSLLVGADDLLYGEPSGHTKELLTQRSCSRDDKARPPSPTPPLVAPPPLDLSPPSSLRFTIDDGFMDCSSKESGGRTTYVPSSITNPAPFSATPTRQPLKRKNELPEPLPSPTSTPKDVQPLSPTPRTFDLTAYKPMGFESSFLKFIQESKDKEEEFEESGPWGSPHRHEAPAQVLRRRDCYRRNSVKENSQRGLGVTRSRRVRSLRPLLSAGESVSVQNLRSILDRALMGCGDLAIKQLQYLRPVVVLERSKFSTSLLDLFPSKKTEKLLLGNS</sequence>
<feature type="domain" description="C2H2-type" evidence="15">
    <location>
        <begin position="1179"/>
        <end position="1207"/>
    </location>
</feature>
<feature type="compositionally biased region" description="Basic and acidic residues" evidence="14">
    <location>
        <begin position="485"/>
        <end position="496"/>
    </location>
</feature>
<dbReference type="Pfam" id="PF25420">
    <property type="entry name" value="zf-C2H2_ZN292"/>
    <property type="match status" value="1"/>
</dbReference>
<feature type="compositionally biased region" description="Polar residues" evidence="14">
    <location>
        <begin position="1814"/>
        <end position="1835"/>
    </location>
</feature>
<feature type="compositionally biased region" description="Basic and acidic residues" evidence="14">
    <location>
        <begin position="1277"/>
        <end position="1290"/>
    </location>
</feature>
<keyword evidence="10" id="KW-0804">Transcription</keyword>
<comment type="similarity">
    <text evidence="2">Belongs to the krueppel C2H2-type zinc-finger protein family.</text>
</comment>
<reference evidence="16" key="1">
    <citation type="submission" date="2025-08" db="UniProtKB">
        <authorList>
            <consortium name="Ensembl"/>
        </authorList>
    </citation>
    <scope>IDENTIFICATION</scope>
</reference>
<dbReference type="InterPro" id="IPR036236">
    <property type="entry name" value="Znf_C2H2_sf"/>
</dbReference>
<keyword evidence="3" id="KW-0597">Phosphoprotein</keyword>
<feature type="region of interest" description="Disordered" evidence="14">
    <location>
        <begin position="594"/>
        <end position="621"/>
    </location>
</feature>
<feature type="compositionally biased region" description="Basic residues" evidence="14">
    <location>
        <begin position="608"/>
        <end position="617"/>
    </location>
</feature>
<dbReference type="PANTHER" id="PTHR15507">
    <property type="entry name" value="ZINC FINGER PROTEIN RLF"/>
    <property type="match status" value="1"/>
</dbReference>
<feature type="domain" description="C2H2-type" evidence="15">
    <location>
        <begin position="935"/>
        <end position="965"/>
    </location>
</feature>
<keyword evidence="11" id="KW-0539">Nucleus</keyword>
<accession>A0A3B3R2V7</accession>